<evidence type="ECO:0000256" key="8">
    <source>
        <dbReference type="RuleBase" id="RU004479"/>
    </source>
</evidence>
<dbReference type="GO" id="GO:0004397">
    <property type="term" value="F:histidine ammonia-lyase activity"/>
    <property type="evidence" value="ECO:0007669"/>
    <property type="project" value="UniProtKB-UniRule"/>
</dbReference>
<evidence type="ECO:0000256" key="1">
    <source>
        <dbReference type="ARBA" id="ARBA00005113"/>
    </source>
</evidence>
<dbReference type="EMBL" id="JACEOL010000030">
    <property type="protein sequence ID" value="MBA4602477.1"/>
    <property type="molecule type" value="Genomic_DNA"/>
</dbReference>
<accession>A0A7W1XSR8</accession>
<feature type="cross-link" description="5-imidazolinone (Ala-Gly)" evidence="6">
    <location>
        <begin position="142"/>
        <end position="144"/>
    </location>
</feature>
<dbReference type="InterPro" id="IPR008948">
    <property type="entry name" value="L-Aspartase-like"/>
</dbReference>
<evidence type="ECO:0000313" key="11">
    <source>
        <dbReference type="Proteomes" id="UP000538292"/>
    </source>
</evidence>
<sequence>MSEVIINGSLEIEDIIKVARGHKKVRLAPGVVERIRKSRELVDRAIKESKVVYGVTTGFGKFSNVLVSSEETRVLQENLIMSHSTGVGEALPEEIVRAVILLRANTLSRGYSGVRVLIVEKLLELLNKEVHPVIPCKGSLGASGDLVPLAHMALVLIGKGEAVYKGTRMAGEKALEKAKIEPVQLQEKEGLALINGTPVMTAIAALAVHDAEILVKTGDISAALTLEALKGITSAYNHKIHEARPHKGQIAVAKNILRLIQGSEYLTRQGEARVQDAYSLRCVPQVHGASRDAVKHVKAIVKTEVNSVTDNPLIFPEEEEIISGGNFHGQPIAINLDYLKIAVSELASISERRIERMVNPQLSNGLPAFLIKKGGLNSGMMITQYVAAALVSENKSISHPASVDSIPSSANQEDHVSMGTIASRQAMEIVDNVRNVLAIELMCAAQSLDMREGKKLGKGTRIAYDLIRSRVKTLNDDRILYRDIKNIYDMIKDGTLAETVEKVIGNL</sequence>
<evidence type="ECO:0000256" key="3">
    <source>
        <dbReference type="ARBA" id="ARBA00022808"/>
    </source>
</evidence>
<comment type="caution">
    <text evidence="10">The sequence shown here is derived from an EMBL/GenBank/DDBJ whole genome shotgun (WGS) entry which is preliminary data.</text>
</comment>
<feature type="modified residue" description="2,3-didehydroalanine (Ser)" evidence="6">
    <location>
        <position position="143"/>
    </location>
</feature>
<gene>
    <name evidence="6 10" type="primary">hutH</name>
    <name evidence="10" type="ORF">H2C83_09155</name>
</gene>
<evidence type="ECO:0000256" key="9">
    <source>
        <dbReference type="RuleBase" id="RU004480"/>
    </source>
</evidence>
<dbReference type="Gene3D" id="1.20.200.10">
    <property type="entry name" value="Fumarase/aspartase (Central domain)"/>
    <property type="match status" value="1"/>
</dbReference>
<dbReference type="UniPathway" id="UPA00379">
    <property type="reaction ID" value="UER00549"/>
</dbReference>
<dbReference type="PROSITE" id="PS00488">
    <property type="entry name" value="PAL_HISTIDASE"/>
    <property type="match status" value="1"/>
</dbReference>
<dbReference type="Gene3D" id="1.10.275.10">
    <property type="entry name" value="Fumarase/aspartase (N-terminal domain)"/>
    <property type="match status" value="1"/>
</dbReference>
<dbReference type="InterPro" id="IPR001106">
    <property type="entry name" value="Aromatic_Lyase"/>
</dbReference>
<dbReference type="AlphaFoldDB" id="A0A7W1XSR8"/>
<dbReference type="FunFam" id="1.10.275.10:FF:000005">
    <property type="entry name" value="Histidine ammonia-lyase"/>
    <property type="match status" value="1"/>
</dbReference>
<comment type="PTM">
    <text evidence="6">Contains an active site 4-methylidene-imidazol-5-one (MIO), which is formed autocatalytically by cyclization and dehydration of residues Ala-Ser-Gly.</text>
</comment>
<dbReference type="Proteomes" id="UP000538292">
    <property type="component" value="Unassembled WGS sequence"/>
</dbReference>
<evidence type="ECO:0000256" key="7">
    <source>
        <dbReference type="RuleBase" id="RU003954"/>
    </source>
</evidence>
<keyword evidence="4 6" id="KW-0456">Lyase</keyword>
<dbReference type="FunFam" id="1.20.200.10:FF:000003">
    <property type="entry name" value="Histidine ammonia-lyase"/>
    <property type="match status" value="1"/>
</dbReference>
<proteinExistence type="inferred from homology"/>
<dbReference type="SUPFAM" id="SSF48557">
    <property type="entry name" value="L-aspartase-like"/>
    <property type="match status" value="1"/>
</dbReference>
<keyword evidence="11" id="KW-1185">Reference proteome</keyword>
<dbReference type="InterPro" id="IPR022313">
    <property type="entry name" value="Phe/His_NH3-lyase_AS"/>
</dbReference>
<organism evidence="10 11">
    <name type="scientific">Thermoactinomyces mirandus</name>
    <dbReference type="NCBI Taxonomy" id="2756294"/>
    <lineage>
        <taxon>Bacteria</taxon>
        <taxon>Bacillati</taxon>
        <taxon>Bacillota</taxon>
        <taxon>Bacilli</taxon>
        <taxon>Bacillales</taxon>
        <taxon>Thermoactinomycetaceae</taxon>
        <taxon>Thermoactinomyces</taxon>
    </lineage>
</organism>
<dbReference type="EC" id="4.3.1.3" evidence="2 6"/>
<dbReference type="GO" id="GO:0019556">
    <property type="term" value="P:L-histidine catabolic process to glutamate and formamide"/>
    <property type="evidence" value="ECO:0007669"/>
    <property type="project" value="UniProtKB-UniPathway"/>
</dbReference>
<dbReference type="GO" id="GO:0005737">
    <property type="term" value="C:cytoplasm"/>
    <property type="evidence" value="ECO:0007669"/>
    <property type="project" value="UniProtKB-SubCell"/>
</dbReference>
<evidence type="ECO:0000256" key="2">
    <source>
        <dbReference type="ARBA" id="ARBA00012994"/>
    </source>
</evidence>
<reference evidence="10 11" key="1">
    <citation type="submission" date="2020-07" db="EMBL/GenBank/DDBJ databases">
        <title>Thermoactinomyces phylogeny.</title>
        <authorList>
            <person name="Dunlap C."/>
        </authorList>
    </citation>
    <scope>NUCLEOTIDE SEQUENCE [LARGE SCALE GENOMIC DNA]</scope>
    <source>
        <strain evidence="10 11">AMNI-1</strain>
    </source>
</reference>
<keyword evidence="6" id="KW-0963">Cytoplasm</keyword>
<evidence type="ECO:0000256" key="6">
    <source>
        <dbReference type="HAMAP-Rule" id="MF_00229"/>
    </source>
</evidence>
<dbReference type="NCBIfam" id="NF006871">
    <property type="entry name" value="PRK09367.1"/>
    <property type="match status" value="1"/>
</dbReference>
<dbReference type="HAMAP" id="MF_00229">
    <property type="entry name" value="His_ammonia_lyase"/>
    <property type="match status" value="1"/>
</dbReference>
<dbReference type="InterPro" id="IPR005921">
    <property type="entry name" value="HutH"/>
</dbReference>
<dbReference type="InterPro" id="IPR024083">
    <property type="entry name" value="Fumarase/histidase_N"/>
</dbReference>
<comment type="pathway">
    <text evidence="1 6 8">Amino-acid degradation; L-histidine degradation into L-glutamate; N-formimidoyl-L-glutamate from L-histidine: step 1/3.</text>
</comment>
<dbReference type="PANTHER" id="PTHR10362">
    <property type="entry name" value="HISTIDINE AMMONIA-LYASE"/>
    <property type="match status" value="1"/>
</dbReference>
<dbReference type="Pfam" id="PF00221">
    <property type="entry name" value="Lyase_aromatic"/>
    <property type="match status" value="1"/>
</dbReference>
<evidence type="ECO:0000256" key="5">
    <source>
        <dbReference type="ARBA" id="ARBA00049269"/>
    </source>
</evidence>
<comment type="similarity">
    <text evidence="6 7">Belongs to the PAL/histidase family.</text>
</comment>
<evidence type="ECO:0000256" key="4">
    <source>
        <dbReference type="ARBA" id="ARBA00023239"/>
    </source>
</evidence>
<name>A0A7W1XSR8_9BACL</name>
<comment type="catalytic activity">
    <reaction evidence="5 6 8">
        <text>L-histidine = trans-urocanate + NH4(+)</text>
        <dbReference type="Rhea" id="RHEA:21232"/>
        <dbReference type="ChEBI" id="CHEBI:17771"/>
        <dbReference type="ChEBI" id="CHEBI:28938"/>
        <dbReference type="ChEBI" id="CHEBI:57595"/>
        <dbReference type="EC" id="4.3.1.3"/>
    </reaction>
</comment>
<comment type="subcellular location">
    <subcellularLocation>
        <location evidence="6 9">Cytoplasm</location>
    </subcellularLocation>
</comment>
<dbReference type="GO" id="GO:0019557">
    <property type="term" value="P:L-histidine catabolic process to glutamate and formate"/>
    <property type="evidence" value="ECO:0007669"/>
    <property type="project" value="UniProtKB-UniPathway"/>
</dbReference>
<evidence type="ECO:0000313" key="10">
    <source>
        <dbReference type="EMBL" id="MBA4602477.1"/>
    </source>
</evidence>
<dbReference type="NCBIfam" id="TIGR01225">
    <property type="entry name" value="hutH"/>
    <property type="match status" value="1"/>
</dbReference>
<dbReference type="CDD" id="cd00332">
    <property type="entry name" value="PAL-HAL"/>
    <property type="match status" value="1"/>
</dbReference>
<keyword evidence="3 6" id="KW-0369">Histidine metabolism</keyword>
<protein>
    <recommendedName>
        <fullName evidence="2 6">Histidine ammonia-lyase</fullName>
        <shortName evidence="6">Histidase</shortName>
        <ecNumber evidence="2 6">4.3.1.3</ecNumber>
    </recommendedName>
</protein>